<gene>
    <name evidence="2" type="ORF">METZ01_LOCUS469613</name>
</gene>
<dbReference type="EMBL" id="UINC01198686">
    <property type="protein sequence ID" value="SVE16759.1"/>
    <property type="molecule type" value="Genomic_DNA"/>
</dbReference>
<dbReference type="PANTHER" id="PTHR36434">
    <property type="entry name" value="MEMBRANE PROTEASE YUGP-RELATED"/>
    <property type="match status" value="1"/>
</dbReference>
<name>A0A383BAG0_9ZZZZ</name>
<evidence type="ECO:0000256" key="1">
    <source>
        <dbReference type="SAM" id="Phobius"/>
    </source>
</evidence>
<protein>
    <recommendedName>
        <fullName evidence="3">Zn-dependent protease</fullName>
    </recommendedName>
</protein>
<dbReference type="PANTHER" id="PTHR36434:SF1">
    <property type="entry name" value="MEMBRANE PROTEASE YUGP-RELATED"/>
    <property type="match status" value="1"/>
</dbReference>
<organism evidence="2">
    <name type="scientific">marine metagenome</name>
    <dbReference type="NCBI Taxonomy" id="408172"/>
    <lineage>
        <taxon>unclassified sequences</taxon>
        <taxon>metagenomes</taxon>
        <taxon>ecological metagenomes</taxon>
    </lineage>
</organism>
<feature type="transmembrane region" description="Helical" evidence="1">
    <location>
        <begin position="50"/>
        <end position="71"/>
    </location>
</feature>
<dbReference type="InterPro" id="IPR007395">
    <property type="entry name" value="Zn_peptidase_2"/>
</dbReference>
<dbReference type="AlphaFoldDB" id="A0A383BAG0"/>
<feature type="transmembrane region" description="Helical" evidence="1">
    <location>
        <begin position="104"/>
        <end position="124"/>
    </location>
</feature>
<feature type="non-terminal residue" evidence="2">
    <location>
        <position position="1"/>
    </location>
</feature>
<evidence type="ECO:0000313" key="2">
    <source>
        <dbReference type="EMBL" id="SVE16759.1"/>
    </source>
</evidence>
<feature type="transmembrane region" description="Helical" evidence="1">
    <location>
        <begin position="23"/>
        <end position="43"/>
    </location>
</feature>
<proteinExistence type="predicted"/>
<keyword evidence="1" id="KW-0812">Transmembrane</keyword>
<reference evidence="2" key="1">
    <citation type="submission" date="2018-05" db="EMBL/GenBank/DDBJ databases">
        <authorList>
            <person name="Lanie J.A."/>
            <person name="Ng W.-L."/>
            <person name="Kazmierczak K.M."/>
            <person name="Andrzejewski T.M."/>
            <person name="Davidsen T.M."/>
            <person name="Wayne K.J."/>
            <person name="Tettelin H."/>
            <person name="Glass J.I."/>
            <person name="Rusch D."/>
            <person name="Podicherti R."/>
            <person name="Tsui H.-C.T."/>
            <person name="Winkler M.E."/>
        </authorList>
    </citation>
    <scope>NUCLEOTIDE SEQUENCE</scope>
</reference>
<keyword evidence="1" id="KW-0472">Membrane</keyword>
<keyword evidence="1" id="KW-1133">Transmembrane helix</keyword>
<accession>A0A383BAG0</accession>
<evidence type="ECO:0008006" key="3">
    <source>
        <dbReference type="Google" id="ProtNLM"/>
    </source>
</evidence>
<dbReference type="Pfam" id="PF04298">
    <property type="entry name" value="Zn_peptidase_2"/>
    <property type="match status" value="1"/>
</dbReference>
<sequence>GHAIQFHRREKIFELRKLNLPKAMMLSQAGVAIMLAFPIIGIVMRSPLAIGVVIGLSLLLQLAGAFSYLIILPEEWDASFNKALPILIEGNYIESEQIPAIRNILRAAALTYFAAALANVLNIGRWLMILRR</sequence>